<proteinExistence type="predicted"/>
<reference evidence="1 2" key="1">
    <citation type="journal article" date="2023" name="Chemosphere">
        <title>Whole genome analysis of Flavobacterium aziz-sancarii sp. nov., isolated from Ardley Island (Antarctica), revealed a rich resistome and bioremediation potential.</title>
        <authorList>
            <person name="Otur C."/>
            <person name="Okay S."/>
            <person name="Kurt-Kizildogan A."/>
        </authorList>
    </citation>
    <scope>NUCLEOTIDE SEQUENCE [LARGE SCALE GENOMIC DNA]</scope>
    <source>
        <strain evidence="1 2">AC</strain>
    </source>
</reference>
<organism evidence="1 2">
    <name type="scientific">Flavobacterium azizsancarii</name>
    <dbReference type="NCBI Taxonomy" id="2961580"/>
    <lineage>
        <taxon>Bacteria</taxon>
        <taxon>Pseudomonadati</taxon>
        <taxon>Bacteroidota</taxon>
        <taxon>Flavobacteriia</taxon>
        <taxon>Flavobacteriales</taxon>
        <taxon>Flavobacteriaceae</taxon>
        <taxon>Flavobacterium</taxon>
    </lineage>
</organism>
<name>A0ABT4WA89_9FLAO</name>
<gene>
    <name evidence="1" type="ORF">NJT12_07605</name>
</gene>
<comment type="caution">
    <text evidence="1">The sequence shown here is derived from an EMBL/GenBank/DDBJ whole genome shotgun (WGS) entry which is preliminary data.</text>
</comment>
<protein>
    <submittedName>
        <fullName evidence="1">Uncharacterized protein</fullName>
    </submittedName>
</protein>
<sequence>MINYYSQMKKITLLLGIFLIASCSKSKEEKMLYEYQKAKATSINFNINDLDFNIKSLDKLNDVKAKDSMAFFKNKLIEYYKTTDKEKETVSFEYVINQLDTLINSYQKLILLRAKGGRSYLNYEDKENRNKFIKEKVYVESWKEQYDKYSKNPEVILSSKYKANYTILNPVMNNAKQTFEKFFFTNSSQTKFVEEENIK</sequence>
<accession>A0ABT4WA89</accession>
<evidence type="ECO:0000313" key="2">
    <source>
        <dbReference type="Proteomes" id="UP001212170"/>
    </source>
</evidence>
<evidence type="ECO:0000313" key="1">
    <source>
        <dbReference type="EMBL" id="MDA6069479.1"/>
    </source>
</evidence>
<dbReference type="Proteomes" id="UP001212170">
    <property type="component" value="Unassembled WGS sequence"/>
</dbReference>
<keyword evidence="2" id="KW-1185">Reference proteome</keyword>
<dbReference type="EMBL" id="JAMZNK010000009">
    <property type="protein sequence ID" value="MDA6069479.1"/>
    <property type="molecule type" value="Genomic_DNA"/>
</dbReference>